<name>A0A6G1JLZ6_9PLEO</name>
<evidence type="ECO:0000313" key="2">
    <source>
        <dbReference type="EMBL" id="KAF2691251.1"/>
    </source>
</evidence>
<dbReference type="AlphaFoldDB" id="A0A6G1JLZ6"/>
<feature type="region of interest" description="Disordered" evidence="1">
    <location>
        <begin position="30"/>
        <end position="50"/>
    </location>
</feature>
<dbReference type="EMBL" id="MU005570">
    <property type="protein sequence ID" value="KAF2691251.1"/>
    <property type="molecule type" value="Genomic_DNA"/>
</dbReference>
<accession>A0A6G1JLZ6</accession>
<protein>
    <submittedName>
        <fullName evidence="2">Uncharacterized protein</fullName>
    </submittedName>
</protein>
<keyword evidence="3" id="KW-1185">Reference proteome</keyword>
<feature type="region of interest" description="Disordered" evidence="1">
    <location>
        <begin position="182"/>
        <end position="205"/>
    </location>
</feature>
<sequence length="248" mass="28966">MSLQWRAASRLIGVRCRFVSTGRHVISPEDLAREPETQEPIATRNDKETRNNFETGNSWFARVRLEKTDSRVVYDAALATLLEDPDVRYKIRGTRLEDIVRRQEQITGVRSGERRICPPRDMYWGAYNRDRMLGALLQNPDIWRKIESTDLGDRLRDFSLPTHMIRLSRLLWKPVSGIADPSGSAHSNEVVPSSQHSRDSRKLQNISSKTFSDPVSWPRLQLRQHYIKPRGPEFWRRLYDISRAEHFV</sequence>
<reference evidence="2" key="1">
    <citation type="journal article" date="2020" name="Stud. Mycol.">
        <title>101 Dothideomycetes genomes: a test case for predicting lifestyles and emergence of pathogens.</title>
        <authorList>
            <person name="Haridas S."/>
            <person name="Albert R."/>
            <person name="Binder M."/>
            <person name="Bloem J."/>
            <person name="Labutti K."/>
            <person name="Salamov A."/>
            <person name="Andreopoulos B."/>
            <person name="Baker S."/>
            <person name="Barry K."/>
            <person name="Bills G."/>
            <person name="Bluhm B."/>
            <person name="Cannon C."/>
            <person name="Castanera R."/>
            <person name="Culley D."/>
            <person name="Daum C."/>
            <person name="Ezra D."/>
            <person name="Gonzalez J."/>
            <person name="Henrissat B."/>
            <person name="Kuo A."/>
            <person name="Liang C."/>
            <person name="Lipzen A."/>
            <person name="Lutzoni F."/>
            <person name="Magnuson J."/>
            <person name="Mondo S."/>
            <person name="Nolan M."/>
            <person name="Ohm R."/>
            <person name="Pangilinan J."/>
            <person name="Park H.-J."/>
            <person name="Ramirez L."/>
            <person name="Alfaro M."/>
            <person name="Sun H."/>
            <person name="Tritt A."/>
            <person name="Yoshinaga Y."/>
            <person name="Zwiers L.-H."/>
            <person name="Turgeon B."/>
            <person name="Goodwin S."/>
            <person name="Spatafora J."/>
            <person name="Crous P."/>
            <person name="Grigoriev I."/>
        </authorList>
    </citation>
    <scope>NUCLEOTIDE SEQUENCE</scope>
    <source>
        <strain evidence="2">CBS 122367</strain>
    </source>
</reference>
<proteinExistence type="predicted"/>
<evidence type="ECO:0000313" key="3">
    <source>
        <dbReference type="Proteomes" id="UP000799291"/>
    </source>
</evidence>
<gene>
    <name evidence="2" type="ORF">K458DRAFT_69372</name>
</gene>
<evidence type="ECO:0000256" key="1">
    <source>
        <dbReference type="SAM" id="MobiDB-lite"/>
    </source>
</evidence>
<organism evidence="2 3">
    <name type="scientific">Lentithecium fluviatile CBS 122367</name>
    <dbReference type="NCBI Taxonomy" id="1168545"/>
    <lineage>
        <taxon>Eukaryota</taxon>
        <taxon>Fungi</taxon>
        <taxon>Dikarya</taxon>
        <taxon>Ascomycota</taxon>
        <taxon>Pezizomycotina</taxon>
        <taxon>Dothideomycetes</taxon>
        <taxon>Pleosporomycetidae</taxon>
        <taxon>Pleosporales</taxon>
        <taxon>Massarineae</taxon>
        <taxon>Lentitheciaceae</taxon>
        <taxon>Lentithecium</taxon>
    </lineage>
</organism>
<feature type="compositionally biased region" description="Polar residues" evidence="1">
    <location>
        <begin position="184"/>
        <end position="195"/>
    </location>
</feature>
<dbReference type="Proteomes" id="UP000799291">
    <property type="component" value="Unassembled WGS sequence"/>
</dbReference>